<comment type="similarity">
    <text evidence="14">Belongs to the protein kinase superfamily. Ser/Thr protein kinase family. Aurora subfamily.</text>
</comment>
<comment type="catalytic activity">
    <reaction evidence="7 14">
        <text>L-threonyl-[protein] + ATP = O-phospho-L-threonyl-[protein] + ADP + H(+)</text>
        <dbReference type="Rhea" id="RHEA:46608"/>
        <dbReference type="Rhea" id="RHEA-COMP:11060"/>
        <dbReference type="Rhea" id="RHEA-COMP:11605"/>
        <dbReference type="ChEBI" id="CHEBI:15378"/>
        <dbReference type="ChEBI" id="CHEBI:30013"/>
        <dbReference type="ChEBI" id="CHEBI:30616"/>
        <dbReference type="ChEBI" id="CHEBI:61977"/>
        <dbReference type="ChEBI" id="CHEBI:456216"/>
        <dbReference type="EC" id="2.7.11.1"/>
    </reaction>
</comment>
<evidence type="ECO:0000256" key="5">
    <source>
        <dbReference type="ARBA" id="ARBA00022777"/>
    </source>
</evidence>
<feature type="active site" description="Proton acceptor" evidence="9">
    <location>
        <position position="159"/>
    </location>
</feature>
<keyword evidence="2 13" id="KW-0723">Serine/threonine-protein kinase</keyword>
<protein>
    <recommendedName>
        <fullName evidence="14">Aurora kinase</fullName>
        <ecNumber evidence="14">2.7.11.1</ecNumber>
    </recommendedName>
</protein>
<comment type="catalytic activity">
    <reaction evidence="8 14">
        <text>L-seryl-[protein] + ATP = O-phospho-L-seryl-[protein] + ADP + H(+)</text>
        <dbReference type="Rhea" id="RHEA:17989"/>
        <dbReference type="Rhea" id="RHEA-COMP:9863"/>
        <dbReference type="Rhea" id="RHEA-COMP:11604"/>
        <dbReference type="ChEBI" id="CHEBI:15378"/>
        <dbReference type="ChEBI" id="CHEBI:29999"/>
        <dbReference type="ChEBI" id="CHEBI:30616"/>
        <dbReference type="ChEBI" id="CHEBI:83421"/>
        <dbReference type="ChEBI" id="CHEBI:456216"/>
        <dbReference type="EC" id="2.7.11.1"/>
    </reaction>
</comment>
<sequence length="309" mass="35968">METKFQPLKENSTNQPTESKSDIKPLAKWSLDNFEIGRPLGKGKFGNVYLAREIKSKYIVALKVLFKSQLQKCQMEHQLRREIEIQSHLRHPNVLQMHGYFFDETRIYLILEFAGNGEMYKFLKRQPNGRFSEPKTANYMAQLADALMYCHARKVIHRDIKPENLLLGIHGEIKIADFGWSVHAPSSRRKTMCGTLDYLAPEMVEGRDHDERVDLWTLGILCYEFLVGSPPFEEEKQDLTYRRICKVDLKFPAFLSIGSKDLITKLLKPRAEDRIPLKKLLEHSWVVQHLSSEVRSRLPFFQTATSNNE</sequence>
<dbReference type="PANTHER" id="PTHR24350">
    <property type="entry name" value="SERINE/THREONINE-PROTEIN KINASE IAL-RELATED"/>
    <property type="match status" value="1"/>
</dbReference>
<proteinExistence type="inferred from homology"/>
<accession>A0A8J2WC67</accession>
<dbReference type="GO" id="GO:0000070">
    <property type="term" value="P:mitotic sister chromatid segregation"/>
    <property type="evidence" value="ECO:0007669"/>
    <property type="project" value="UniProtKB-ARBA"/>
</dbReference>
<dbReference type="AlphaFoldDB" id="A0A8J2WC67"/>
<evidence type="ECO:0000313" key="17">
    <source>
        <dbReference type="EMBL" id="CAH0112429.1"/>
    </source>
</evidence>
<feature type="cross-link" description="Glycyl lysine isopeptide (Lys-Gly) (interchain with G-Cter in SUMO2)" evidence="11">
    <location>
        <position position="161"/>
    </location>
</feature>
<keyword evidence="6 10" id="KW-0067">ATP-binding</keyword>
<feature type="binding site" evidence="10 12">
    <location>
        <position position="63"/>
    </location>
    <ligand>
        <name>ATP</name>
        <dbReference type="ChEBI" id="CHEBI:30616"/>
    </ligand>
</feature>
<evidence type="ECO:0000256" key="15">
    <source>
        <dbReference type="SAM" id="MobiDB-lite"/>
    </source>
</evidence>
<evidence type="ECO:0000256" key="3">
    <source>
        <dbReference type="ARBA" id="ARBA00022679"/>
    </source>
</evidence>
<dbReference type="SMART" id="SM00220">
    <property type="entry name" value="S_TKc"/>
    <property type="match status" value="1"/>
</dbReference>
<dbReference type="Proteomes" id="UP000789390">
    <property type="component" value="Unassembled WGS sequence"/>
</dbReference>
<dbReference type="InterPro" id="IPR017441">
    <property type="entry name" value="Protein_kinase_ATP_BS"/>
</dbReference>
<dbReference type="PROSITE" id="PS50011">
    <property type="entry name" value="PROTEIN_KINASE_DOM"/>
    <property type="match status" value="1"/>
</dbReference>
<evidence type="ECO:0000256" key="12">
    <source>
        <dbReference type="PROSITE-ProRule" id="PRU10141"/>
    </source>
</evidence>
<feature type="binding site" evidence="10">
    <location>
        <position position="44"/>
    </location>
    <ligand>
        <name>ATP</name>
        <dbReference type="ChEBI" id="CHEBI:30616"/>
    </ligand>
</feature>
<evidence type="ECO:0000256" key="13">
    <source>
        <dbReference type="RuleBase" id="RU000304"/>
    </source>
</evidence>
<reference evidence="17" key="1">
    <citation type="submission" date="2021-11" db="EMBL/GenBank/DDBJ databases">
        <authorList>
            <person name="Schell T."/>
        </authorList>
    </citation>
    <scope>NUCLEOTIDE SEQUENCE</scope>
    <source>
        <strain evidence="17">M5</strain>
    </source>
</reference>
<evidence type="ECO:0000256" key="4">
    <source>
        <dbReference type="ARBA" id="ARBA00022741"/>
    </source>
</evidence>
<dbReference type="FunFam" id="1.10.510.10:FF:000235">
    <property type="entry name" value="Serine/threonine-protein kinase ark1"/>
    <property type="match status" value="1"/>
</dbReference>
<dbReference type="OrthoDB" id="377346at2759"/>
<dbReference type="EMBL" id="CAKKLH010000325">
    <property type="protein sequence ID" value="CAH0112429.1"/>
    <property type="molecule type" value="Genomic_DNA"/>
</dbReference>
<evidence type="ECO:0000256" key="7">
    <source>
        <dbReference type="ARBA" id="ARBA00047899"/>
    </source>
</evidence>
<evidence type="ECO:0000256" key="11">
    <source>
        <dbReference type="PIRSR" id="PIRSR630616-3"/>
    </source>
</evidence>
<keyword evidence="4 10" id="KW-0547">Nucleotide-binding</keyword>
<comment type="caution">
    <text evidence="17">The sequence shown here is derived from an EMBL/GenBank/DDBJ whole genome shotgun (WGS) entry which is preliminary data.</text>
</comment>
<evidence type="ECO:0000256" key="10">
    <source>
        <dbReference type="PIRSR" id="PIRSR630616-2"/>
    </source>
</evidence>
<dbReference type="CDD" id="cd14007">
    <property type="entry name" value="STKc_Aurora"/>
    <property type="match status" value="1"/>
</dbReference>
<feature type="compositionally biased region" description="Polar residues" evidence="15">
    <location>
        <begin position="9"/>
        <end position="18"/>
    </location>
</feature>
<dbReference type="Pfam" id="PF00069">
    <property type="entry name" value="Pkinase"/>
    <property type="match status" value="1"/>
</dbReference>
<name>A0A8J2WC67_9CRUS</name>
<dbReference type="Gene3D" id="3.30.200.20">
    <property type="entry name" value="Phosphorylase Kinase, domain 1"/>
    <property type="match status" value="1"/>
</dbReference>
<evidence type="ECO:0000259" key="16">
    <source>
        <dbReference type="PROSITE" id="PS50011"/>
    </source>
</evidence>
<dbReference type="PROSITE" id="PS00108">
    <property type="entry name" value="PROTEIN_KINASE_ST"/>
    <property type="match status" value="1"/>
</dbReference>
<dbReference type="Gene3D" id="1.10.510.10">
    <property type="entry name" value="Transferase(Phosphotransferase) domain 1"/>
    <property type="match status" value="1"/>
</dbReference>
<evidence type="ECO:0000256" key="9">
    <source>
        <dbReference type="PIRSR" id="PIRSR630616-1"/>
    </source>
</evidence>
<dbReference type="InterPro" id="IPR030616">
    <property type="entry name" value="Aur-like"/>
</dbReference>
<feature type="binding site" evidence="10">
    <location>
        <position position="177"/>
    </location>
    <ligand>
        <name>ATP</name>
        <dbReference type="ChEBI" id="CHEBI:30616"/>
    </ligand>
</feature>
<dbReference type="GO" id="GO:0006325">
    <property type="term" value="P:chromatin organization"/>
    <property type="evidence" value="ECO:0007669"/>
    <property type="project" value="UniProtKB-ARBA"/>
</dbReference>
<evidence type="ECO:0000256" key="1">
    <source>
        <dbReference type="ARBA" id="ARBA00004214"/>
    </source>
</evidence>
<dbReference type="EC" id="2.7.11.1" evidence="14"/>
<dbReference type="InterPro" id="IPR000719">
    <property type="entry name" value="Prot_kinase_dom"/>
</dbReference>
<evidence type="ECO:0000256" key="6">
    <source>
        <dbReference type="ARBA" id="ARBA00022840"/>
    </source>
</evidence>
<dbReference type="InterPro" id="IPR008271">
    <property type="entry name" value="Ser/Thr_kinase_AS"/>
</dbReference>
<dbReference type="GO" id="GO:0032506">
    <property type="term" value="P:cytokinetic process"/>
    <property type="evidence" value="ECO:0007669"/>
    <property type="project" value="UniProtKB-ARBA"/>
</dbReference>
<evidence type="ECO:0000256" key="2">
    <source>
        <dbReference type="ARBA" id="ARBA00022527"/>
    </source>
</evidence>
<dbReference type="GO" id="GO:0030496">
    <property type="term" value="C:midbody"/>
    <property type="evidence" value="ECO:0007669"/>
    <property type="project" value="UniProtKB-SubCell"/>
</dbReference>
<gene>
    <name evidence="17" type="ORF">DGAL_LOCUS16144</name>
</gene>
<feature type="region of interest" description="Disordered" evidence="15">
    <location>
        <begin position="1"/>
        <end position="22"/>
    </location>
</feature>
<comment type="subcellular location">
    <subcellularLocation>
        <location evidence="1">Midbody</location>
    </subcellularLocation>
</comment>
<keyword evidence="5 14" id="KW-0418">Kinase</keyword>
<dbReference type="GO" id="GO:0030261">
    <property type="term" value="P:chromosome condensation"/>
    <property type="evidence" value="ECO:0007669"/>
    <property type="project" value="UniProtKB-ARBA"/>
</dbReference>
<keyword evidence="3 14" id="KW-0808">Transferase</keyword>
<evidence type="ECO:0000256" key="8">
    <source>
        <dbReference type="ARBA" id="ARBA00048679"/>
    </source>
</evidence>
<evidence type="ECO:0000256" key="14">
    <source>
        <dbReference type="RuleBase" id="RU367134"/>
    </source>
</evidence>
<feature type="binding site" evidence="10">
    <location>
        <begin position="112"/>
        <end position="114"/>
    </location>
    <ligand>
        <name>ATP</name>
        <dbReference type="ChEBI" id="CHEBI:30616"/>
    </ligand>
</feature>
<dbReference type="SUPFAM" id="SSF56112">
    <property type="entry name" value="Protein kinase-like (PK-like)"/>
    <property type="match status" value="1"/>
</dbReference>
<organism evidence="17 18">
    <name type="scientific">Daphnia galeata</name>
    <dbReference type="NCBI Taxonomy" id="27404"/>
    <lineage>
        <taxon>Eukaryota</taxon>
        <taxon>Metazoa</taxon>
        <taxon>Ecdysozoa</taxon>
        <taxon>Arthropoda</taxon>
        <taxon>Crustacea</taxon>
        <taxon>Branchiopoda</taxon>
        <taxon>Diplostraca</taxon>
        <taxon>Cladocera</taxon>
        <taxon>Anomopoda</taxon>
        <taxon>Daphniidae</taxon>
        <taxon>Daphnia</taxon>
    </lineage>
</organism>
<dbReference type="GO" id="GO:0004674">
    <property type="term" value="F:protein serine/threonine kinase activity"/>
    <property type="evidence" value="ECO:0007669"/>
    <property type="project" value="UniProtKB-KW"/>
</dbReference>
<dbReference type="GO" id="GO:0005524">
    <property type="term" value="F:ATP binding"/>
    <property type="evidence" value="ECO:0007669"/>
    <property type="project" value="UniProtKB-UniRule"/>
</dbReference>
<evidence type="ECO:0000313" key="18">
    <source>
        <dbReference type="Proteomes" id="UP000789390"/>
    </source>
</evidence>
<keyword evidence="18" id="KW-1185">Reference proteome</keyword>
<dbReference type="PROSITE" id="PS00107">
    <property type="entry name" value="PROTEIN_KINASE_ATP"/>
    <property type="match status" value="1"/>
</dbReference>
<dbReference type="InterPro" id="IPR011009">
    <property type="entry name" value="Kinase-like_dom_sf"/>
</dbReference>
<feature type="domain" description="Protein kinase" evidence="16">
    <location>
        <begin position="34"/>
        <end position="286"/>
    </location>
</feature>
<feature type="binding site" evidence="10">
    <location>
        <begin position="163"/>
        <end position="164"/>
    </location>
    <ligand>
        <name>ATP</name>
        <dbReference type="ChEBI" id="CHEBI:30616"/>
    </ligand>
</feature>
<dbReference type="FunFam" id="3.30.200.20:FF:000042">
    <property type="entry name" value="Aurora kinase A"/>
    <property type="match status" value="1"/>
</dbReference>